<keyword evidence="4 8" id="KW-0812">Transmembrane</keyword>
<dbReference type="InterPro" id="IPR004813">
    <property type="entry name" value="OPT"/>
</dbReference>
<gene>
    <name evidence="9" type="ORF">WJX73_008410</name>
</gene>
<evidence type="ECO:0000256" key="2">
    <source>
        <dbReference type="ARBA" id="ARBA00010276"/>
    </source>
</evidence>
<evidence type="ECO:0000313" key="10">
    <source>
        <dbReference type="Proteomes" id="UP001465755"/>
    </source>
</evidence>
<feature type="transmembrane region" description="Helical" evidence="8">
    <location>
        <begin position="558"/>
        <end position="578"/>
    </location>
</feature>
<evidence type="ECO:0000256" key="5">
    <source>
        <dbReference type="ARBA" id="ARBA00022989"/>
    </source>
</evidence>
<feature type="region of interest" description="Disordered" evidence="7">
    <location>
        <begin position="320"/>
        <end position="365"/>
    </location>
</feature>
<evidence type="ECO:0000256" key="4">
    <source>
        <dbReference type="ARBA" id="ARBA00022692"/>
    </source>
</evidence>
<dbReference type="InterPro" id="IPR045035">
    <property type="entry name" value="YSL-like"/>
</dbReference>
<feature type="transmembrane region" description="Helical" evidence="8">
    <location>
        <begin position="229"/>
        <end position="250"/>
    </location>
</feature>
<evidence type="ECO:0000256" key="8">
    <source>
        <dbReference type="SAM" id="Phobius"/>
    </source>
</evidence>
<feature type="region of interest" description="Disordered" evidence="7">
    <location>
        <begin position="15"/>
        <end position="39"/>
    </location>
</feature>
<organism evidence="9 10">
    <name type="scientific">Symbiochloris irregularis</name>
    <dbReference type="NCBI Taxonomy" id="706552"/>
    <lineage>
        <taxon>Eukaryota</taxon>
        <taxon>Viridiplantae</taxon>
        <taxon>Chlorophyta</taxon>
        <taxon>core chlorophytes</taxon>
        <taxon>Trebouxiophyceae</taxon>
        <taxon>Trebouxiales</taxon>
        <taxon>Trebouxiaceae</taxon>
        <taxon>Symbiochloris</taxon>
    </lineage>
</organism>
<dbReference type="NCBIfam" id="TIGR00728">
    <property type="entry name" value="OPT_sfam"/>
    <property type="match status" value="1"/>
</dbReference>
<accession>A0AAW1NN37</accession>
<feature type="transmembrane region" description="Helical" evidence="8">
    <location>
        <begin position="117"/>
        <end position="137"/>
    </location>
</feature>
<evidence type="ECO:0000256" key="6">
    <source>
        <dbReference type="ARBA" id="ARBA00023136"/>
    </source>
</evidence>
<feature type="transmembrane region" description="Helical" evidence="8">
    <location>
        <begin position="50"/>
        <end position="78"/>
    </location>
</feature>
<feature type="transmembrane region" description="Helical" evidence="8">
    <location>
        <begin position="497"/>
        <end position="519"/>
    </location>
</feature>
<dbReference type="EMBL" id="JALJOQ010000329">
    <property type="protein sequence ID" value="KAK9784815.1"/>
    <property type="molecule type" value="Genomic_DNA"/>
</dbReference>
<feature type="transmembrane region" description="Helical" evidence="8">
    <location>
        <begin position="459"/>
        <end position="477"/>
    </location>
</feature>
<keyword evidence="6 8" id="KW-0472">Membrane</keyword>
<evidence type="ECO:0000256" key="3">
    <source>
        <dbReference type="ARBA" id="ARBA00022448"/>
    </source>
</evidence>
<feature type="transmembrane region" description="Helical" evidence="8">
    <location>
        <begin position="590"/>
        <end position="616"/>
    </location>
</feature>
<keyword evidence="3" id="KW-0813">Transport</keyword>
<dbReference type="Proteomes" id="UP001465755">
    <property type="component" value="Unassembled WGS sequence"/>
</dbReference>
<dbReference type="Pfam" id="PF03169">
    <property type="entry name" value="OPT"/>
    <property type="match status" value="1"/>
</dbReference>
<evidence type="ECO:0000256" key="1">
    <source>
        <dbReference type="ARBA" id="ARBA00004141"/>
    </source>
</evidence>
<feature type="compositionally biased region" description="Basic and acidic residues" evidence="7">
    <location>
        <begin position="335"/>
        <end position="347"/>
    </location>
</feature>
<sequence>MFAVLDLFRMFGRQGQRSTRKAGSSHGGTGPHGAQTDPVQQNRAPLCDELALTVGIVPGFGAAYSLTFSAGFCTFLLAMDYTTYLQATDGQASAAASPNPDYKTVPGLLPANVVQPLLWKLIAWMFLIAWPGIFMQIRQRKLLIIKYRLIFPSSKATGITIRSLFSPAGDTVAKRQLKYLIRGSLASLLFSMFKWFFGGYGGDCGFDHFPTLGLQALALKWNFDFDLNYIGLGMICLRSITSSMMVGAVLTNGIMWPLIALKQGDWFPHGDKYGPQGKDMAGLNGYKVMIALALILGDGLYQFTEVTCMVLKDLLRRNQHSAPAPQSSPLPSRRSPLEQAHEDEPLEHTQVGEPRQGDDNPEEQKRIQELQDAAFLEDSINDNLLMALYVVLAVISSGCGPLLWPQNKWYQLAVCYVLAPIFGFCNTYGVGLTSWAMTAQYGKFIIMAIGAWTGKDNGIVASMIAGSAMSTIVGAAADLTSDFKSGYYVFASPKAMIVAQLWGTLLSCFVSPLTFWLFWKSFNLGDPNGPYPAPFALIYRNMANLAVNGTGGLPKHCLAIAGGAFIAAILLNIIKALVPRKWAKFVPQPMAMGIPAYLGAFFVIDMGVGALLLTAWNHYDLVGANQLAQITASSLIAGESLWTVISAILGLAGVVAPLCMTFFPGDQATITALNIPAG</sequence>
<protein>
    <submittedName>
        <fullName evidence="9">Uncharacterized protein</fullName>
    </submittedName>
</protein>
<dbReference type="PANTHER" id="PTHR31645">
    <property type="entry name" value="OLIGOPEPTIDE TRANSPORTER YGL114W-RELATED"/>
    <property type="match status" value="1"/>
</dbReference>
<evidence type="ECO:0000313" key="9">
    <source>
        <dbReference type="EMBL" id="KAK9784815.1"/>
    </source>
</evidence>
<name>A0AAW1NN37_9CHLO</name>
<comment type="caution">
    <text evidence="9">The sequence shown here is derived from an EMBL/GenBank/DDBJ whole genome shotgun (WGS) entry which is preliminary data.</text>
</comment>
<keyword evidence="10" id="KW-1185">Reference proteome</keyword>
<feature type="transmembrane region" description="Helical" evidence="8">
    <location>
        <begin position="384"/>
        <end position="403"/>
    </location>
</feature>
<keyword evidence="5 8" id="KW-1133">Transmembrane helix</keyword>
<feature type="compositionally biased region" description="Low complexity" evidence="7">
    <location>
        <begin position="321"/>
        <end position="334"/>
    </location>
</feature>
<feature type="transmembrane region" description="Helical" evidence="8">
    <location>
        <begin position="409"/>
        <end position="428"/>
    </location>
</feature>
<proteinExistence type="inferred from homology"/>
<dbReference type="PANTHER" id="PTHR31645:SF0">
    <property type="entry name" value="OLIGOPEPTIDE TRANSPORTER YGL114W-RELATED"/>
    <property type="match status" value="1"/>
</dbReference>
<dbReference type="AlphaFoldDB" id="A0AAW1NN37"/>
<dbReference type="GO" id="GO:0035673">
    <property type="term" value="F:oligopeptide transmembrane transporter activity"/>
    <property type="evidence" value="ECO:0007669"/>
    <property type="project" value="InterPro"/>
</dbReference>
<comment type="subcellular location">
    <subcellularLocation>
        <location evidence="1">Membrane</location>
        <topology evidence="1">Multi-pass membrane protein</topology>
    </subcellularLocation>
</comment>
<dbReference type="GO" id="GO:0016020">
    <property type="term" value="C:membrane"/>
    <property type="evidence" value="ECO:0007669"/>
    <property type="project" value="UniProtKB-SubCell"/>
</dbReference>
<evidence type="ECO:0000256" key="7">
    <source>
        <dbReference type="SAM" id="MobiDB-lite"/>
    </source>
</evidence>
<comment type="similarity">
    <text evidence="2">Belongs to the YSL (TC 2.A.67.2) family.</text>
</comment>
<feature type="transmembrane region" description="Helical" evidence="8">
    <location>
        <begin position="641"/>
        <end position="663"/>
    </location>
</feature>
<reference evidence="9 10" key="1">
    <citation type="journal article" date="2024" name="Nat. Commun.">
        <title>Phylogenomics reveals the evolutionary origins of lichenization in chlorophyte algae.</title>
        <authorList>
            <person name="Puginier C."/>
            <person name="Libourel C."/>
            <person name="Otte J."/>
            <person name="Skaloud P."/>
            <person name="Haon M."/>
            <person name="Grisel S."/>
            <person name="Petersen M."/>
            <person name="Berrin J.G."/>
            <person name="Delaux P.M."/>
            <person name="Dal Grande F."/>
            <person name="Keller J."/>
        </authorList>
    </citation>
    <scope>NUCLEOTIDE SEQUENCE [LARGE SCALE GENOMIC DNA]</scope>
    <source>
        <strain evidence="9 10">SAG 2036</strain>
    </source>
</reference>
<feature type="transmembrane region" description="Helical" evidence="8">
    <location>
        <begin position="179"/>
        <end position="197"/>
    </location>
</feature>
<feature type="compositionally biased region" description="Basic and acidic residues" evidence="7">
    <location>
        <begin position="355"/>
        <end position="365"/>
    </location>
</feature>